<evidence type="ECO:0000256" key="2">
    <source>
        <dbReference type="ARBA" id="ARBA00022574"/>
    </source>
</evidence>
<dbReference type="EMBL" id="CP142730">
    <property type="protein sequence ID" value="WUR03627.1"/>
    <property type="molecule type" value="Genomic_DNA"/>
</dbReference>
<dbReference type="InterPro" id="IPR036322">
    <property type="entry name" value="WD40_repeat_dom_sf"/>
</dbReference>
<dbReference type="InterPro" id="IPR019775">
    <property type="entry name" value="WD40_repeat_CS"/>
</dbReference>
<feature type="domain" description="CDC20/Fizzy WD40" evidence="6">
    <location>
        <begin position="43"/>
        <end position="328"/>
    </location>
</feature>
<evidence type="ECO:0000256" key="4">
    <source>
        <dbReference type="ARBA" id="ARBA00023306"/>
    </source>
</evidence>
<dbReference type="PANTHER" id="PTHR19918">
    <property type="entry name" value="CELL DIVISION CYCLE 20 CDC20 FIZZY -RELATED"/>
    <property type="match status" value="1"/>
</dbReference>
<comment type="similarity">
    <text evidence="1">Belongs to the WD repeat CDC20/Fizzy family.</text>
</comment>
<protein>
    <submittedName>
        <fullName evidence="7">APC/C activator protein (CDH1)</fullName>
    </submittedName>
</protein>
<dbReference type="InterPro" id="IPR001680">
    <property type="entry name" value="WD40_rpt"/>
</dbReference>
<dbReference type="Gene3D" id="2.130.10.10">
    <property type="entry name" value="YVTN repeat-like/Quinoprotein amine dehydrogenase"/>
    <property type="match status" value="1"/>
</dbReference>
<evidence type="ECO:0000259" key="6">
    <source>
        <dbReference type="Pfam" id="PF24807"/>
    </source>
</evidence>
<accession>A0AAX4JCB3</accession>
<dbReference type="GO" id="GO:0010997">
    <property type="term" value="F:anaphase-promoting complex binding"/>
    <property type="evidence" value="ECO:0007669"/>
    <property type="project" value="InterPro"/>
</dbReference>
<evidence type="ECO:0000256" key="3">
    <source>
        <dbReference type="ARBA" id="ARBA00022737"/>
    </source>
</evidence>
<name>A0AAX4JCB3_9MICR</name>
<organism evidence="7 8">
    <name type="scientific">Vairimorpha necatrix</name>
    <dbReference type="NCBI Taxonomy" id="6039"/>
    <lineage>
        <taxon>Eukaryota</taxon>
        <taxon>Fungi</taxon>
        <taxon>Fungi incertae sedis</taxon>
        <taxon>Microsporidia</taxon>
        <taxon>Nosematidae</taxon>
        <taxon>Vairimorpha</taxon>
    </lineage>
</organism>
<dbReference type="InterPro" id="IPR015943">
    <property type="entry name" value="WD40/YVTN_repeat-like_dom_sf"/>
</dbReference>
<dbReference type="InterPro" id="IPR033010">
    <property type="entry name" value="Cdc20/Fizzy"/>
</dbReference>
<keyword evidence="4" id="KW-0131">Cell cycle</keyword>
<dbReference type="GO" id="GO:0031145">
    <property type="term" value="P:anaphase-promoting complex-dependent catabolic process"/>
    <property type="evidence" value="ECO:0007669"/>
    <property type="project" value="TreeGrafter"/>
</dbReference>
<keyword evidence="2 5" id="KW-0853">WD repeat</keyword>
<evidence type="ECO:0000313" key="8">
    <source>
        <dbReference type="Proteomes" id="UP001334084"/>
    </source>
</evidence>
<dbReference type="PANTHER" id="PTHR19918:SF1">
    <property type="entry name" value="FIZZY-RELATED PROTEIN HOMOLOG"/>
    <property type="match status" value="1"/>
</dbReference>
<dbReference type="KEGG" id="vnx:VNE69_05216"/>
<dbReference type="GO" id="GO:0005680">
    <property type="term" value="C:anaphase-promoting complex"/>
    <property type="evidence" value="ECO:0007669"/>
    <property type="project" value="TreeGrafter"/>
</dbReference>
<dbReference type="AlphaFoldDB" id="A0AAX4JCB3"/>
<dbReference type="Proteomes" id="UP001334084">
    <property type="component" value="Chromosome 5"/>
</dbReference>
<dbReference type="SMART" id="SM00320">
    <property type="entry name" value="WD40"/>
    <property type="match status" value="4"/>
</dbReference>
<evidence type="ECO:0000256" key="1">
    <source>
        <dbReference type="ARBA" id="ARBA00006445"/>
    </source>
</evidence>
<dbReference type="PROSITE" id="PS50294">
    <property type="entry name" value="WD_REPEATS_REGION"/>
    <property type="match status" value="1"/>
</dbReference>
<dbReference type="RefSeq" id="XP_065329772.1">
    <property type="nucleotide sequence ID" value="XM_065473700.1"/>
</dbReference>
<dbReference type="PROSITE" id="PS00678">
    <property type="entry name" value="WD_REPEATS_1"/>
    <property type="match status" value="1"/>
</dbReference>
<dbReference type="GO" id="GO:1990757">
    <property type="term" value="F:ubiquitin ligase activator activity"/>
    <property type="evidence" value="ECO:0007669"/>
    <property type="project" value="TreeGrafter"/>
</dbReference>
<evidence type="ECO:0000256" key="5">
    <source>
        <dbReference type="PROSITE-ProRule" id="PRU00221"/>
    </source>
</evidence>
<dbReference type="SUPFAM" id="SSF50978">
    <property type="entry name" value="WD40 repeat-like"/>
    <property type="match status" value="1"/>
</dbReference>
<dbReference type="PRINTS" id="PR00320">
    <property type="entry name" value="GPROTEINBRPT"/>
</dbReference>
<dbReference type="GO" id="GO:1905786">
    <property type="term" value="P:positive regulation of anaphase-promoting complex-dependent catabolic process"/>
    <property type="evidence" value="ECO:0007669"/>
    <property type="project" value="TreeGrafter"/>
</dbReference>
<dbReference type="Pfam" id="PF24807">
    <property type="entry name" value="WD40_CDC20-Fz"/>
    <property type="match status" value="1"/>
</dbReference>
<proteinExistence type="inferred from homology"/>
<keyword evidence="8" id="KW-1185">Reference proteome</keyword>
<dbReference type="InterPro" id="IPR056150">
    <property type="entry name" value="WD40_CDC20-Fz"/>
</dbReference>
<feature type="repeat" description="WD" evidence="5">
    <location>
        <begin position="297"/>
        <end position="330"/>
    </location>
</feature>
<dbReference type="PROSITE" id="PS50082">
    <property type="entry name" value="WD_REPEATS_2"/>
    <property type="match status" value="1"/>
</dbReference>
<keyword evidence="3" id="KW-0677">Repeat</keyword>
<dbReference type="InterPro" id="IPR020472">
    <property type="entry name" value="WD40_PAC1"/>
</dbReference>
<reference evidence="7" key="1">
    <citation type="journal article" date="2024" name="BMC Genomics">
        <title>Functional annotation of a divergent genome using sequence and structure-based similarity.</title>
        <authorList>
            <person name="Svedberg D."/>
            <person name="Winiger R.R."/>
            <person name="Berg A."/>
            <person name="Sharma H."/>
            <person name="Tellgren-Roth C."/>
            <person name="Debrunner-Vossbrinck B.A."/>
            <person name="Vossbrinck C.R."/>
            <person name="Barandun J."/>
        </authorList>
    </citation>
    <scope>NUCLEOTIDE SEQUENCE</scope>
    <source>
        <strain evidence="7">Illinois isolate</strain>
    </source>
</reference>
<evidence type="ECO:0000313" key="7">
    <source>
        <dbReference type="EMBL" id="WUR03627.1"/>
    </source>
</evidence>
<gene>
    <name evidence="7" type="ORF">VNE69_05216</name>
</gene>
<sequence>MDRSFQSPFINPSYFPDYDINKIPEIFSPLIISQSYREIQTKSLADDFYSNLLDWHNDKIYFAIEDTVYIHDFHTSKTSLLQTIYDNNITCVKGIGTKLLLGTSSGHLHTLDLIKNKINRNLVHKSRIGVIKIENNTILTGSRDKKIKLIDTRSGKITSVICQHSQEVCGMDLNKNFKTLVTGGNDNKMYIFDYRNLDLPLKKCNQHKAAVKGISFSPLNTNLFVTGGGSADKTVKLWDMSLINNTNNNLLVKSTNYGSQICNLKWLRNNQILSTHGYSKDDIRMCGSYDFQCTRQFLGHRNRVIHFSVSEDEKYFVTGSSDCNIRFWEIYGETRKELEIR</sequence>
<dbReference type="GeneID" id="90541440"/>